<feature type="region of interest" description="Disordered" evidence="6">
    <location>
        <begin position="1401"/>
        <end position="1477"/>
    </location>
</feature>
<feature type="domain" description="Ion transport" evidence="8">
    <location>
        <begin position="1141"/>
        <end position="1291"/>
    </location>
</feature>
<feature type="compositionally biased region" description="Polar residues" evidence="6">
    <location>
        <begin position="1507"/>
        <end position="1516"/>
    </location>
</feature>
<evidence type="ECO:0000259" key="8">
    <source>
        <dbReference type="Pfam" id="PF00520"/>
    </source>
</evidence>
<dbReference type="GO" id="GO:0098703">
    <property type="term" value="P:calcium ion import across plasma membrane"/>
    <property type="evidence" value="ECO:0007669"/>
    <property type="project" value="TreeGrafter"/>
</dbReference>
<evidence type="ECO:0000256" key="2">
    <source>
        <dbReference type="ARBA" id="ARBA00022692"/>
    </source>
</evidence>
<feature type="region of interest" description="Disordered" evidence="6">
    <location>
        <begin position="588"/>
        <end position="607"/>
    </location>
</feature>
<name>A0A9P6MYM3_9FUNG</name>
<evidence type="ECO:0000313" key="10">
    <source>
        <dbReference type="Proteomes" id="UP000703661"/>
    </source>
</evidence>
<evidence type="ECO:0000313" key="9">
    <source>
        <dbReference type="EMBL" id="KAG0018812.1"/>
    </source>
</evidence>
<accession>A0A9P6MYM3</accession>
<dbReference type="InterPro" id="IPR024862">
    <property type="entry name" value="TRPV"/>
</dbReference>
<proteinExistence type="predicted"/>
<keyword evidence="3" id="KW-0677">Repeat</keyword>
<feature type="compositionally biased region" description="Basic and acidic residues" evidence="6">
    <location>
        <begin position="1402"/>
        <end position="1430"/>
    </location>
</feature>
<dbReference type="GO" id="GO:0005216">
    <property type="term" value="F:monoatomic ion channel activity"/>
    <property type="evidence" value="ECO:0007669"/>
    <property type="project" value="InterPro"/>
</dbReference>
<dbReference type="GO" id="GO:0005886">
    <property type="term" value="C:plasma membrane"/>
    <property type="evidence" value="ECO:0007669"/>
    <property type="project" value="TreeGrafter"/>
</dbReference>
<dbReference type="SUPFAM" id="SSF69322">
    <property type="entry name" value="Tricorn protease domain 2"/>
    <property type="match status" value="1"/>
</dbReference>
<comment type="caution">
    <text evidence="9">The sequence shown here is derived from an EMBL/GenBank/DDBJ whole genome shotgun (WGS) entry which is preliminary data.</text>
</comment>
<keyword evidence="2 7" id="KW-0812">Transmembrane</keyword>
<evidence type="ECO:0000256" key="7">
    <source>
        <dbReference type="SAM" id="Phobius"/>
    </source>
</evidence>
<protein>
    <recommendedName>
        <fullName evidence="8">Ion transport domain-containing protein</fullName>
    </recommendedName>
</protein>
<feature type="transmembrane region" description="Helical" evidence="7">
    <location>
        <begin position="1256"/>
        <end position="1280"/>
    </location>
</feature>
<feature type="transmembrane region" description="Helical" evidence="7">
    <location>
        <begin position="1137"/>
        <end position="1156"/>
    </location>
</feature>
<keyword evidence="4 7" id="KW-1133">Transmembrane helix</keyword>
<dbReference type="EMBL" id="JAAAID010000332">
    <property type="protein sequence ID" value="KAG0018812.1"/>
    <property type="molecule type" value="Genomic_DNA"/>
</dbReference>
<feature type="transmembrane region" description="Helical" evidence="7">
    <location>
        <begin position="1227"/>
        <end position="1244"/>
    </location>
</feature>
<dbReference type="PANTHER" id="PTHR10582:SF2">
    <property type="entry name" value="INACTIVE"/>
    <property type="match status" value="1"/>
</dbReference>
<evidence type="ECO:0000256" key="3">
    <source>
        <dbReference type="ARBA" id="ARBA00022737"/>
    </source>
</evidence>
<evidence type="ECO:0000256" key="6">
    <source>
        <dbReference type="SAM" id="MobiDB-lite"/>
    </source>
</evidence>
<feature type="region of interest" description="Disordered" evidence="6">
    <location>
        <begin position="1050"/>
        <end position="1074"/>
    </location>
</feature>
<feature type="transmembrane region" description="Helical" evidence="7">
    <location>
        <begin position="1176"/>
        <end position="1194"/>
    </location>
</feature>
<keyword evidence="10" id="KW-1185">Reference proteome</keyword>
<feature type="region of interest" description="Disordered" evidence="6">
    <location>
        <begin position="849"/>
        <end position="873"/>
    </location>
</feature>
<dbReference type="InterPro" id="IPR005821">
    <property type="entry name" value="Ion_trans_dom"/>
</dbReference>
<organism evidence="9 10">
    <name type="scientific">Entomortierella chlamydospora</name>
    <dbReference type="NCBI Taxonomy" id="101097"/>
    <lineage>
        <taxon>Eukaryota</taxon>
        <taxon>Fungi</taxon>
        <taxon>Fungi incertae sedis</taxon>
        <taxon>Mucoromycota</taxon>
        <taxon>Mortierellomycotina</taxon>
        <taxon>Mortierellomycetes</taxon>
        <taxon>Mortierellales</taxon>
        <taxon>Mortierellaceae</taxon>
        <taxon>Entomortierella</taxon>
    </lineage>
</organism>
<feature type="compositionally biased region" description="Polar residues" evidence="6">
    <location>
        <begin position="1432"/>
        <end position="1444"/>
    </location>
</feature>
<evidence type="ECO:0000256" key="5">
    <source>
        <dbReference type="ARBA" id="ARBA00023136"/>
    </source>
</evidence>
<sequence>MIKPNSKASLDASHDDKPPLISRNCPGFTFDVMFENQVAGRYYIVWKLRLQEKVSIPWDLHAQATVSYEDEPAERSGSLDVVIPKTRIENLELNDWQDIVIQEQLIIHANSGSARVNMTLRNNGELETKDNEDESRTDPIFEVLSVEIHPYSRVHVDDNNLNTAPGNPFKSIDVGITYNTPISCISAATEVEQIAVLCVENNMIHVSTWDYSKIQTQLGDDKHSLFDGKPKVVKDIPCEDGISKLPLGISLSPDGKQLAIFQEPEIGDWGAGAAVKEATFKFQLISLDNPVSKSGLANTEVYVIPMDGHTSQSNVSIQESKISVLQSFVGFAKFLPSIVDSEHSAQPKDSVKNSDANNCQPLFAACDGIYLDVFDCSQTEWRHLHSITLADLPPHLSRRITCRMMMESIGPSTFLWLEDQGQTCSTWSITNGANINHLSSEGDVNFTDRVYRSNLKMAISPDESIIALAGVDGSIRTFFAKSGIEINPANHVRFINSKIEYLGFLGRNDRMLVIVHNNTNHKLESRILDPLDFRFRIKYNPVPIPTAGTTLLLAARNASSTSNGQGMVCAADGKFLRFYSIQEIPLDPPVDPSAKPSNKHADKKLGEISATVDSENREYGDAGFQENGELIYSLHISAEAKPLENGDGKDYLALHVSVLQKTKSSDFDTKVLFDFVPEPWLRCPTSVQNKPDQLLTAYFLSCKKRFVIIGYQSIQIWALPSKKYPMVRLLAFWSKPCDFKSLLKEPLSYSEIYDKFQTIDDAWVFETHSDVTQLTVRLLNGTDEDVILPGLSRSHHGALDCYRSIYLLAASYFFASENEAYGAHASALVRFAVRYINRITTLKDILGDAKPNADEHESGDSKLKMGSPTPNGHEVKLAEIKESEGVDMLRLLIYNRGFQHTSNPFTKAILLTGDWIPREGSAWNPIQQAIEVEDHEIVNDLVNSCIGNAKTRHPAYLTPAIEVLDKLKTRYPSLTSKIFSEASYIKVKNKAYISTNAIVAKPPYQFWRSKSTHWSKYDNPVFCIQTQLPFQAIKPILLINRLLESITQPERTKSFPENQGESNTPGSKKTQQSLHTSSERCYDIYVVPFSKLSTYSGSGKENLSKFTEIAGTSLLDNPAMVATLRFKWYKFGMGPHLIWWISFALLAVYINVMFELKVFQPLGTAIHIILNIARRIIWFMAVFAITLIAFTHAFMHITHTRKNKCLDLTGEEQSQCEALESKYPKNFTALFSTFFFIAGIYDPLSNDLDPNSDTGYSFRIMLSLFIFFTVILLMNVLIAIMNDGYSESRDEGQLTWLKQWSEVIVDAELFMMRRSTRQNKYFFPDYIYYAANPQDVEDYERKEAAKRLLEYQTSDVIMRSVTKDKSKKKIMSVHQDVKYVLENQLKIERLMKTLHSISDLNSGHRRDGVFGTPHQHETAAQDHSATKADHITSASTAEQPTTEHPITHEPGASKGASSVQDLDNVSKPAVPKGGSWFQRKIRQTEAAAREIKNAASNAINDRVGQISKHNTPTHVTNVAHIEDETNEDVEDVEETVKETEVKGGEAFEPAMPTHVATIDKPSVDEFCPLRKTSQVYCDGDIYSAVLTDILRNVTCVIQLLYCDEARAYYIYYRYGESDCHLDGILMDSASAKVAFNVTYKDIFGVEWSERETAYSEHWKYEATSFSESCPSHLNKQKRCDAVTVIKRHGFCENDDLFAD</sequence>
<feature type="compositionally biased region" description="Basic and acidic residues" evidence="6">
    <location>
        <begin position="849"/>
        <end position="863"/>
    </location>
</feature>
<dbReference type="SUPFAM" id="SSF142921">
    <property type="entry name" value="WGR domain-like"/>
    <property type="match status" value="1"/>
</dbReference>
<dbReference type="PANTHER" id="PTHR10582">
    <property type="entry name" value="TRANSIENT RECEPTOR POTENTIAL ION CHANNEL PROTEIN"/>
    <property type="match status" value="1"/>
</dbReference>
<evidence type="ECO:0000256" key="1">
    <source>
        <dbReference type="ARBA" id="ARBA00004141"/>
    </source>
</evidence>
<dbReference type="InterPro" id="IPR036930">
    <property type="entry name" value="WGR_dom_sf"/>
</dbReference>
<keyword evidence="5 7" id="KW-0472">Membrane</keyword>
<comment type="subcellular location">
    <subcellularLocation>
        <location evidence="1">Membrane</location>
        <topology evidence="1">Multi-pass membrane protein</topology>
    </subcellularLocation>
</comment>
<feature type="region of interest" description="Disordered" evidence="6">
    <location>
        <begin position="1502"/>
        <end position="1531"/>
    </location>
</feature>
<evidence type="ECO:0000256" key="4">
    <source>
        <dbReference type="ARBA" id="ARBA00022989"/>
    </source>
</evidence>
<gene>
    <name evidence="9" type="ORF">BGZ80_006706</name>
</gene>
<dbReference type="Pfam" id="PF00520">
    <property type="entry name" value="Ion_trans"/>
    <property type="match status" value="1"/>
</dbReference>
<dbReference type="Proteomes" id="UP000703661">
    <property type="component" value="Unassembled WGS sequence"/>
</dbReference>
<reference evidence="9" key="1">
    <citation type="journal article" date="2020" name="Fungal Divers.">
        <title>Resolving the Mortierellaceae phylogeny through synthesis of multi-gene phylogenetics and phylogenomics.</title>
        <authorList>
            <person name="Vandepol N."/>
            <person name="Liber J."/>
            <person name="Desiro A."/>
            <person name="Na H."/>
            <person name="Kennedy M."/>
            <person name="Barry K."/>
            <person name="Grigoriev I.V."/>
            <person name="Miller A.N."/>
            <person name="O'Donnell K."/>
            <person name="Stajich J.E."/>
            <person name="Bonito G."/>
        </authorList>
    </citation>
    <scope>NUCLEOTIDE SEQUENCE</scope>
    <source>
        <strain evidence="9">NRRL 2769</strain>
    </source>
</reference>